<dbReference type="Pfam" id="PF13560">
    <property type="entry name" value="HTH_31"/>
    <property type="match status" value="1"/>
</dbReference>
<dbReference type="SMART" id="SM00530">
    <property type="entry name" value="HTH_XRE"/>
    <property type="match status" value="1"/>
</dbReference>
<gene>
    <name evidence="2" type="ORF">GCM10011512_27710</name>
</gene>
<dbReference type="CDD" id="cd00093">
    <property type="entry name" value="HTH_XRE"/>
    <property type="match status" value="1"/>
</dbReference>
<comment type="caution">
    <text evidence="2">The sequence shown here is derived from an EMBL/GenBank/DDBJ whole genome shotgun (WGS) entry which is preliminary data.</text>
</comment>
<protein>
    <recommendedName>
        <fullName evidence="1">HTH cro/C1-type domain-containing protein</fullName>
    </recommendedName>
</protein>
<keyword evidence="3" id="KW-1185">Reference proteome</keyword>
<evidence type="ECO:0000313" key="3">
    <source>
        <dbReference type="Proteomes" id="UP000597761"/>
    </source>
</evidence>
<evidence type="ECO:0000259" key="1">
    <source>
        <dbReference type="PROSITE" id="PS50943"/>
    </source>
</evidence>
<dbReference type="Proteomes" id="UP000597761">
    <property type="component" value="Unassembled WGS sequence"/>
</dbReference>
<evidence type="ECO:0000313" key="2">
    <source>
        <dbReference type="EMBL" id="GGC99260.1"/>
    </source>
</evidence>
<organism evidence="2 3">
    <name type="scientific">Tersicoccus solisilvae</name>
    <dbReference type="NCBI Taxonomy" id="1882339"/>
    <lineage>
        <taxon>Bacteria</taxon>
        <taxon>Bacillati</taxon>
        <taxon>Actinomycetota</taxon>
        <taxon>Actinomycetes</taxon>
        <taxon>Micrococcales</taxon>
        <taxon>Micrococcaceae</taxon>
        <taxon>Tersicoccus</taxon>
    </lineage>
</organism>
<dbReference type="InterPro" id="IPR010982">
    <property type="entry name" value="Lambda_DNA-bd_dom_sf"/>
</dbReference>
<reference evidence="3" key="1">
    <citation type="journal article" date="2019" name="Int. J. Syst. Evol. Microbiol.">
        <title>The Global Catalogue of Microorganisms (GCM) 10K type strain sequencing project: providing services to taxonomists for standard genome sequencing and annotation.</title>
        <authorList>
            <consortium name="The Broad Institute Genomics Platform"/>
            <consortium name="The Broad Institute Genome Sequencing Center for Infectious Disease"/>
            <person name="Wu L."/>
            <person name="Ma J."/>
        </authorList>
    </citation>
    <scope>NUCLEOTIDE SEQUENCE [LARGE SCALE GENOMIC DNA]</scope>
    <source>
        <strain evidence="3">CGMCC 1.15480</strain>
    </source>
</reference>
<proteinExistence type="predicted"/>
<dbReference type="InterPro" id="IPR001387">
    <property type="entry name" value="Cro/C1-type_HTH"/>
</dbReference>
<sequence length="108" mass="11568">MGDLIPFPGRHRSAAPDDDAVVDVPLRTVLGDVLREARQARGQRLTDVAAEAAISAQYLSEVERGIKDPSSEIVRAIGRALDLTTLDLLERSADRLRPATTGPVLLAA</sequence>
<feature type="domain" description="HTH cro/C1-type" evidence="1">
    <location>
        <begin position="34"/>
        <end position="88"/>
    </location>
</feature>
<dbReference type="SUPFAM" id="SSF47413">
    <property type="entry name" value="lambda repressor-like DNA-binding domains"/>
    <property type="match status" value="1"/>
</dbReference>
<name>A0ABQ1PLW3_9MICC</name>
<dbReference type="RefSeq" id="WP_188669017.1">
    <property type="nucleotide sequence ID" value="NZ_BMJI01000024.1"/>
</dbReference>
<dbReference type="Gene3D" id="1.10.260.40">
    <property type="entry name" value="lambda repressor-like DNA-binding domains"/>
    <property type="match status" value="1"/>
</dbReference>
<dbReference type="EMBL" id="BMJI01000024">
    <property type="protein sequence ID" value="GGC99260.1"/>
    <property type="molecule type" value="Genomic_DNA"/>
</dbReference>
<accession>A0ABQ1PLW3</accession>
<dbReference type="PROSITE" id="PS50943">
    <property type="entry name" value="HTH_CROC1"/>
    <property type="match status" value="1"/>
</dbReference>